<gene>
    <name evidence="2" type="ORF">BJ322DRAFT_344600</name>
</gene>
<feature type="domain" description="F-box" evidence="1">
    <location>
        <begin position="62"/>
        <end position="109"/>
    </location>
</feature>
<dbReference type="InterPro" id="IPR001810">
    <property type="entry name" value="F-box_dom"/>
</dbReference>
<keyword evidence="3" id="KW-1185">Reference proteome</keyword>
<accession>A0A9P6H649</accession>
<dbReference type="EMBL" id="WIUZ02000018">
    <property type="protein sequence ID" value="KAF9779828.1"/>
    <property type="molecule type" value="Genomic_DNA"/>
</dbReference>
<sequence length="550" mass="62235">MNAETYPGKGLSLSQLIFALNQELKRAAYSPSFTFDNVSQFDQDISIALATTREWRNSLLGINRIPLDILSLIPTYLSFQSERLCASSVCRHWRRTFLQRVELWSKLILSNGKTCLKTFLERAKGSALDIVVNHRVAVSTMALLSPHTKRFRSLEFSCNEWTEIQRFSEVNPGPLPLLHVLAIDLADDIDAGTPPPPTLFRNARNLRVLRFHSRRSHSFTCFVFPWLVSFDFSTRPREGFFTSQLLDFLEASPTLRTVRIKVHAEVSFAGVPQGRIVILPNVENLNLTVSDAGPGYKIATHLSCPAAAFTSLTHRKGADNVVPHVIFPASALWSAIVHQHTRSPVEEITLEIKVTLFVTCKLTFRSADATLIELCFEVYDRPVPGFYIPSEDMQKELITQSTRTIRDHPQLAGVKRLRICHSLRSVQTSYIADEVGQLLRSMGPLEELVIHDCDIRPYFDPFPILPEDFVKEPVVFPPIKELTISHPEYLSDEQCKAAILGLARSQHELGTPFGHVVIRKESIPLGMEEELKQWVGSVECCRERLESDYD</sequence>
<dbReference type="InterPro" id="IPR036047">
    <property type="entry name" value="F-box-like_dom_sf"/>
</dbReference>
<comment type="caution">
    <text evidence="2">The sequence shown here is derived from an EMBL/GenBank/DDBJ whole genome shotgun (WGS) entry which is preliminary data.</text>
</comment>
<dbReference type="Proteomes" id="UP000736335">
    <property type="component" value="Unassembled WGS sequence"/>
</dbReference>
<protein>
    <recommendedName>
        <fullName evidence="1">F-box domain-containing protein</fullName>
    </recommendedName>
</protein>
<dbReference type="SUPFAM" id="SSF81383">
    <property type="entry name" value="F-box domain"/>
    <property type="match status" value="1"/>
</dbReference>
<dbReference type="Pfam" id="PF12937">
    <property type="entry name" value="F-box-like"/>
    <property type="match status" value="1"/>
</dbReference>
<dbReference type="Gene3D" id="1.20.1280.50">
    <property type="match status" value="1"/>
</dbReference>
<organism evidence="2 3">
    <name type="scientific">Thelephora terrestris</name>
    <dbReference type="NCBI Taxonomy" id="56493"/>
    <lineage>
        <taxon>Eukaryota</taxon>
        <taxon>Fungi</taxon>
        <taxon>Dikarya</taxon>
        <taxon>Basidiomycota</taxon>
        <taxon>Agaricomycotina</taxon>
        <taxon>Agaricomycetes</taxon>
        <taxon>Thelephorales</taxon>
        <taxon>Thelephoraceae</taxon>
        <taxon>Thelephora</taxon>
    </lineage>
</organism>
<reference evidence="2" key="1">
    <citation type="journal article" date="2020" name="Nat. Commun.">
        <title>Large-scale genome sequencing of mycorrhizal fungi provides insights into the early evolution of symbiotic traits.</title>
        <authorList>
            <person name="Miyauchi S."/>
            <person name="Kiss E."/>
            <person name="Kuo A."/>
            <person name="Drula E."/>
            <person name="Kohler A."/>
            <person name="Sanchez-Garcia M."/>
            <person name="Morin E."/>
            <person name="Andreopoulos B."/>
            <person name="Barry K.W."/>
            <person name="Bonito G."/>
            <person name="Buee M."/>
            <person name="Carver A."/>
            <person name="Chen C."/>
            <person name="Cichocki N."/>
            <person name="Clum A."/>
            <person name="Culley D."/>
            <person name="Crous P.W."/>
            <person name="Fauchery L."/>
            <person name="Girlanda M."/>
            <person name="Hayes R.D."/>
            <person name="Keri Z."/>
            <person name="LaButti K."/>
            <person name="Lipzen A."/>
            <person name="Lombard V."/>
            <person name="Magnuson J."/>
            <person name="Maillard F."/>
            <person name="Murat C."/>
            <person name="Nolan M."/>
            <person name="Ohm R.A."/>
            <person name="Pangilinan J."/>
            <person name="Pereira M.F."/>
            <person name="Perotto S."/>
            <person name="Peter M."/>
            <person name="Pfister S."/>
            <person name="Riley R."/>
            <person name="Sitrit Y."/>
            <person name="Stielow J.B."/>
            <person name="Szollosi G."/>
            <person name="Zifcakova L."/>
            <person name="Stursova M."/>
            <person name="Spatafora J.W."/>
            <person name="Tedersoo L."/>
            <person name="Vaario L.M."/>
            <person name="Yamada A."/>
            <person name="Yan M."/>
            <person name="Wang P."/>
            <person name="Xu J."/>
            <person name="Bruns T."/>
            <person name="Baldrian P."/>
            <person name="Vilgalys R."/>
            <person name="Dunand C."/>
            <person name="Henrissat B."/>
            <person name="Grigoriev I.V."/>
            <person name="Hibbett D."/>
            <person name="Nagy L.G."/>
            <person name="Martin F.M."/>
        </authorList>
    </citation>
    <scope>NUCLEOTIDE SEQUENCE</scope>
    <source>
        <strain evidence="2">UH-Tt-Lm1</strain>
    </source>
</reference>
<proteinExistence type="predicted"/>
<dbReference type="AlphaFoldDB" id="A0A9P6H649"/>
<evidence type="ECO:0000259" key="1">
    <source>
        <dbReference type="Pfam" id="PF12937"/>
    </source>
</evidence>
<evidence type="ECO:0000313" key="3">
    <source>
        <dbReference type="Proteomes" id="UP000736335"/>
    </source>
</evidence>
<dbReference type="OrthoDB" id="2801457at2759"/>
<evidence type="ECO:0000313" key="2">
    <source>
        <dbReference type="EMBL" id="KAF9779828.1"/>
    </source>
</evidence>
<reference evidence="2" key="2">
    <citation type="submission" date="2020-11" db="EMBL/GenBank/DDBJ databases">
        <authorList>
            <consortium name="DOE Joint Genome Institute"/>
            <person name="Kuo A."/>
            <person name="Miyauchi S."/>
            <person name="Kiss E."/>
            <person name="Drula E."/>
            <person name="Kohler A."/>
            <person name="Sanchez-Garcia M."/>
            <person name="Andreopoulos B."/>
            <person name="Barry K.W."/>
            <person name="Bonito G."/>
            <person name="Buee M."/>
            <person name="Carver A."/>
            <person name="Chen C."/>
            <person name="Cichocki N."/>
            <person name="Clum A."/>
            <person name="Culley D."/>
            <person name="Crous P.W."/>
            <person name="Fauchery L."/>
            <person name="Girlanda M."/>
            <person name="Hayes R."/>
            <person name="Keri Z."/>
            <person name="Labutti K."/>
            <person name="Lipzen A."/>
            <person name="Lombard V."/>
            <person name="Magnuson J."/>
            <person name="Maillard F."/>
            <person name="Morin E."/>
            <person name="Murat C."/>
            <person name="Nolan M."/>
            <person name="Ohm R."/>
            <person name="Pangilinan J."/>
            <person name="Pereira M."/>
            <person name="Perotto S."/>
            <person name="Peter M."/>
            <person name="Riley R."/>
            <person name="Sitrit Y."/>
            <person name="Stielow B."/>
            <person name="Szollosi G."/>
            <person name="Zifcakova L."/>
            <person name="Stursova M."/>
            <person name="Spatafora J.W."/>
            <person name="Tedersoo L."/>
            <person name="Vaario L.-M."/>
            <person name="Yamada A."/>
            <person name="Yan M."/>
            <person name="Wang P."/>
            <person name="Xu J."/>
            <person name="Bruns T."/>
            <person name="Baldrian P."/>
            <person name="Vilgalys R."/>
            <person name="Henrissat B."/>
            <person name="Grigoriev I.V."/>
            <person name="Hibbett D."/>
            <person name="Nagy L.G."/>
            <person name="Martin F.M."/>
        </authorList>
    </citation>
    <scope>NUCLEOTIDE SEQUENCE</scope>
    <source>
        <strain evidence="2">UH-Tt-Lm1</strain>
    </source>
</reference>
<name>A0A9P6H649_9AGAM</name>